<evidence type="ECO:0000256" key="5">
    <source>
        <dbReference type="SAM" id="Phobius"/>
    </source>
</evidence>
<evidence type="ECO:0000256" key="3">
    <source>
        <dbReference type="ARBA" id="ARBA00022989"/>
    </source>
</evidence>
<dbReference type="GO" id="GO:0016020">
    <property type="term" value="C:membrane"/>
    <property type="evidence" value="ECO:0007669"/>
    <property type="project" value="UniProtKB-SubCell"/>
</dbReference>
<dbReference type="Pfam" id="PF13515">
    <property type="entry name" value="FUSC_2"/>
    <property type="match status" value="1"/>
</dbReference>
<evidence type="ECO:0000313" key="7">
    <source>
        <dbReference type="EMBL" id="AII08113.1"/>
    </source>
</evidence>
<evidence type="ECO:0000256" key="2">
    <source>
        <dbReference type="ARBA" id="ARBA00022692"/>
    </source>
</evidence>
<feature type="transmembrane region" description="Helical" evidence="5">
    <location>
        <begin position="242"/>
        <end position="261"/>
    </location>
</feature>
<evidence type="ECO:0000313" key="8">
    <source>
        <dbReference type="Proteomes" id="UP000028488"/>
    </source>
</evidence>
<evidence type="ECO:0000256" key="1">
    <source>
        <dbReference type="ARBA" id="ARBA00004141"/>
    </source>
</evidence>
<keyword evidence="3 5" id="KW-1133">Transmembrane helix</keyword>
<sequence length="309" mass="32888">MALSISMRFLVVTIIFVAFAEITPSLPVGARELALFAVGVAIMLMAQLLPPYEPRHAVQRRAVASLYDALASGGPYGPALLAADRSLALLRGRRHREIDHLTELVERGEEIAQLLAAVNNRDDDVAAPWRAAVSEHLHAIGGAIRRRRPELLPSDLAVTPGQDRLQGRLIDAITTAARTTAGAPAPVPSDERRPPTSRELVRAELHPASPIVHHALRLKVTGVIGQVIGVAIGAWVGTQVLLHGHGFWVVVAVVLILFPDYGETFARGIGRTVGTLAGAAVGLALSFLPPDPINLLVWAIATPIMGPAQ</sequence>
<feature type="domain" description="Integral membrane bound transporter" evidence="6">
    <location>
        <begin position="235"/>
        <end position="302"/>
    </location>
</feature>
<comment type="subcellular location">
    <subcellularLocation>
        <location evidence="1">Membrane</location>
        <topology evidence="1">Multi-pass membrane protein</topology>
    </subcellularLocation>
</comment>
<dbReference type="InterPro" id="IPR049453">
    <property type="entry name" value="Memb_transporter_dom"/>
</dbReference>
<dbReference type="EMBL" id="CP008947">
    <property type="protein sequence ID" value="AII08113.1"/>
    <property type="molecule type" value="Genomic_DNA"/>
</dbReference>
<dbReference type="Proteomes" id="UP000028488">
    <property type="component" value="Chromosome"/>
</dbReference>
<keyword evidence="4 5" id="KW-0472">Membrane</keyword>
<feature type="transmembrane region" description="Helical" evidence="5">
    <location>
        <begin position="30"/>
        <end position="50"/>
    </location>
</feature>
<dbReference type="AlphaFoldDB" id="A0A076ESH7"/>
<name>A0A076ESH7_RHOOP</name>
<gene>
    <name evidence="7" type="ORF">EP51_27205</name>
</gene>
<accession>A0A076ESH7</accession>
<reference evidence="7 8" key="1">
    <citation type="submission" date="2014-07" db="EMBL/GenBank/DDBJ databases">
        <title>Genome Sequence of Rhodococcus opacus Strain R7, a Biodegrader of Mono- and Polycyclic Aromatic Hydrocarbons.</title>
        <authorList>
            <person name="Di Gennaro P."/>
            <person name="Zampolli J."/>
            <person name="Presti I."/>
            <person name="Cappelletti M."/>
            <person name="D'Ursi P."/>
            <person name="Orro A."/>
            <person name="Mezzelani A."/>
            <person name="Milanesi L."/>
        </authorList>
    </citation>
    <scope>NUCLEOTIDE SEQUENCE [LARGE SCALE GENOMIC DNA]</scope>
    <source>
        <strain evidence="7 8">R7</strain>
    </source>
</reference>
<feature type="transmembrane region" description="Helical" evidence="5">
    <location>
        <begin position="268"/>
        <end position="288"/>
    </location>
</feature>
<organism evidence="7 8">
    <name type="scientific">Rhodococcus opacus</name>
    <name type="common">Nocardia opaca</name>
    <dbReference type="NCBI Taxonomy" id="37919"/>
    <lineage>
        <taxon>Bacteria</taxon>
        <taxon>Bacillati</taxon>
        <taxon>Actinomycetota</taxon>
        <taxon>Actinomycetes</taxon>
        <taxon>Mycobacteriales</taxon>
        <taxon>Nocardiaceae</taxon>
        <taxon>Rhodococcus</taxon>
    </lineage>
</organism>
<proteinExistence type="predicted"/>
<protein>
    <recommendedName>
        <fullName evidence="6">Integral membrane bound transporter domain-containing protein</fullName>
    </recommendedName>
</protein>
<dbReference type="eggNOG" id="COG1289">
    <property type="taxonomic scope" value="Bacteria"/>
</dbReference>
<evidence type="ECO:0000256" key="4">
    <source>
        <dbReference type="ARBA" id="ARBA00023136"/>
    </source>
</evidence>
<evidence type="ECO:0000259" key="6">
    <source>
        <dbReference type="Pfam" id="PF13515"/>
    </source>
</evidence>
<keyword evidence="2 5" id="KW-0812">Transmembrane</keyword>
<feature type="transmembrane region" description="Helical" evidence="5">
    <location>
        <begin position="216"/>
        <end position="236"/>
    </location>
</feature>